<comment type="caution">
    <text evidence="1">The sequence shown here is derived from an EMBL/GenBank/DDBJ whole genome shotgun (WGS) entry which is preliminary data.</text>
</comment>
<evidence type="ECO:0000313" key="1">
    <source>
        <dbReference type="EMBL" id="KAA1107783.1"/>
    </source>
</evidence>
<sequence length="131" mass="14894">MKERKNITSGCQAADEGRGLPRYVDWYHNTGLKVLIFRIQDRKYACLGSAARIPNFEYHVFSRDRHSITIRDIGVYQIQIPPNTDTRLISVAALLVVLLAGTARLPEILPGDLVETNQVAKEGPYWRPDWS</sequence>
<organism evidence="1 2">
    <name type="scientific">Puccinia graminis f. sp. tritici</name>
    <dbReference type="NCBI Taxonomy" id="56615"/>
    <lineage>
        <taxon>Eukaryota</taxon>
        <taxon>Fungi</taxon>
        <taxon>Dikarya</taxon>
        <taxon>Basidiomycota</taxon>
        <taxon>Pucciniomycotina</taxon>
        <taxon>Pucciniomycetes</taxon>
        <taxon>Pucciniales</taxon>
        <taxon>Pucciniaceae</taxon>
        <taxon>Puccinia</taxon>
    </lineage>
</organism>
<protein>
    <submittedName>
        <fullName evidence="1">Uncharacterized protein</fullName>
    </submittedName>
</protein>
<dbReference type="AlphaFoldDB" id="A0A5B0Q3X2"/>
<proteinExistence type="predicted"/>
<gene>
    <name evidence="1" type="ORF">PGTUg99_018323</name>
</gene>
<dbReference type="EMBL" id="VDEP01000307">
    <property type="protein sequence ID" value="KAA1107783.1"/>
    <property type="molecule type" value="Genomic_DNA"/>
</dbReference>
<dbReference type="Proteomes" id="UP000325313">
    <property type="component" value="Unassembled WGS sequence"/>
</dbReference>
<accession>A0A5B0Q3X2</accession>
<reference evidence="1 2" key="1">
    <citation type="submission" date="2019-05" db="EMBL/GenBank/DDBJ databases">
        <title>Emergence of the Ug99 lineage of the wheat stem rust pathogen through somatic hybridization.</title>
        <authorList>
            <person name="Li F."/>
            <person name="Upadhyaya N.M."/>
            <person name="Sperschneider J."/>
            <person name="Matny O."/>
            <person name="Nguyen-Phuc H."/>
            <person name="Mago R."/>
            <person name="Raley C."/>
            <person name="Miller M.E."/>
            <person name="Silverstein K.A.T."/>
            <person name="Henningsen E."/>
            <person name="Hirsch C.D."/>
            <person name="Visser B."/>
            <person name="Pretorius Z.A."/>
            <person name="Steffenson B.J."/>
            <person name="Schwessinger B."/>
            <person name="Dodds P.N."/>
            <person name="Figueroa M."/>
        </authorList>
    </citation>
    <scope>NUCLEOTIDE SEQUENCE [LARGE SCALE GENOMIC DNA]</scope>
    <source>
        <strain evidence="1 2">Ug99</strain>
    </source>
</reference>
<name>A0A5B0Q3X2_PUCGR</name>
<evidence type="ECO:0000313" key="2">
    <source>
        <dbReference type="Proteomes" id="UP000325313"/>
    </source>
</evidence>